<sequence length="405" mass="45409">MINKLFLTTLLALMAVCAGAADAATDPPAEQPQVFVLNLKRLAASKAAVNAKQEPALAAFNQLIRDADKALKFGPVSVMEKKNQPPSGDKHDYMSLAPYHWPDPSKPDGLPYIRKDGQTNPEVKEYKDKEYLPGLCESVYTLGLAYYFSGEKLYADHAAKLLRVWFLDTATRMNPHLNYGQAIKGVNTGRGSGLIDTRHFIKLIDGIGLLNGSSSWKQADLDGMKEWFTSFLQWMQTSKVGMNELNAPNNHGAWYDAQRLSIAMFVDSTALAKRIVQNAQARLDKQMDDAGKFPLELERTISLHYTAFVLEAFFNIARVADKLGMNMWSFESPSGKSLKKAFEATQPYISGAKKWDGQQIKPYEFDESYFLLMEGAEHFNCRNCRQDVKNLAGNDAPRLRINLLY</sequence>
<dbReference type="Proteomes" id="UP001165367">
    <property type="component" value="Unassembled WGS sequence"/>
</dbReference>
<dbReference type="GO" id="GO:0016829">
    <property type="term" value="F:lyase activity"/>
    <property type="evidence" value="ECO:0007669"/>
    <property type="project" value="UniProtKB-KW"/>
</dbReference>
<proteinExistence type="predicted"/>
<comment type="caution">
    <text evidence="5">The sequence shown here is derived from an EMBL/GenBank/DDBJ whole genome shotgun (WGS) entry which is preliminary data.</text>
</comment>
<feature type="signal peptide" evidence="3">
    <location>
        <begin position="1"/>
        <end position="20"/>
    </location>
</feature>
<dbReference type="EMBL" id="JAKLTR010000029">
    <property type="protein sequence ID" value="MCG2617980.1"/>
    <property type="molecule type" value="Genomic_DNA"/>
</dbReference>
<evidence type="ECO:0000313" key="6">
    <source>
        <dbReference type="Proteomes" id="UP001165367"/>
    </source>
</evidence>
<reference evidence="5" key="1">
    <citation type="submission" date="2022-01" db="EMBL/GenBank/DDBJ databases">
        <authorList>
            <person name="Jo J.-H."/>
            <person name="Im W.-T."/>
        </authorList>
    </citation>
    <scope>NUCLEOTIDE SEQUENCE</scope>
    <source>
        <strain evidence="5">NA20</strain>
    </source>
</reference>
<protein>
    <submittedName>
        <fullName evidence="5">Alginate lyase family protein</fullName>
    </submittedName>
</protein>
<dbReference type="InterPro" id="IPR008929">
    <property type="entry name" value="Chondroitin_lyas"/>
</dbReference>
<dbReference type="InterPro" id="IPR008397">
    <property type="entry name" value="Alginate_lyase_dom"/>
</dbReference>
<dbReference type="Gene3D" id="1.50.10.100">
    <property type="entry name" value="Chondroitin AC/alginate lyase"/>
    <property type="match status" value="1"/>
</dbReference>
<keyword evidence="6" id="KW-1185">Reference proteome</keyword>
<accession>A0ABS9L055</accession>
<feature type="chain" id="PRO_5045291249" evidence="3">
    <location>
        <begin position="21"/>
        <end position="405"/>
    </location>
</feature>
<name>A0ABS9L055_9BACT</name>
<dbReference type="SUPFAM" id="SSF48230">
    <property type="entry name" value="Chondroitin AC/alginate lyase"/>
    <property type="match status" value="1"/>
</dbReference>
<keyword evidence="1 3" id="KW-0732">Signal</keyword>
<evidence type="ECO:0000256" key="3">
    <source>
        <dbReference type="SAM" id="SignalP"/>
    </source>
</evidence>
<feature type="domain" description="Alginate lyase" evidence="4">
    <location>
        <begin position="77"/>
        <end position="355"/>
    </location>
</feature>
<gene>
    <name evidence="5" type="ORF">LZZ85_27000</name>
</gene>
<organism evidence="5 6">
    <name type="scientific">Terrimonas ginsenosidimutans</name>
    <dbReference type="NCBI Taxonomy" id="2908004"/>
    <lineage>
        <taxon>Bacteria</taxon>
        <taxon>Pseudomonadati</taxon>
        <taxon>Bacteroidota</taxon>
        <taxon>Chitinophagia</taxon>
        <taxon>Chitinophagales</taxon>
        <taxon>Chitinophagaceae</taxon>
        <taxon>Terrimonas</taxon>
    </lineage>
</organism>
<evidence type="ECO:0000259" key="4">
    <source>
        <dbReference type="Pfam" id="PF05426"/>
    </source>
</evidence>
<dbReference type="RefSeq" id="WP_237876992.1">
    <property type="nucleotide sequence ID" value="NZ_JAKLTR010000029.1"/>
</dbReference>
<evidence type="ECO:0000256" key="1">
    <source>
        <dbReference type="ARBA" id="ARBA00022729"/>
    </source>
</evidence>
<dbReference type="Pfam" id="PF05426">
    <property type="entry name" value="Alginate_lyase"/>
    <property type="match status" value="1"/>
</dbReference>
<evidence type="ECO:0000256" key="2">
    <source>
        <dbReference type="ARBA" id="ARBA00023239"/>
    </source>
</evidence>
<evidence type="ECO:0000313" key="5">
    <source>
        <dbReference type="EMBL" id="MCG2617980.1"/>
    </source>
</evidence>
<keyword evidence="2 5" id="KW-0456">Lyase</keyword>